<sequence length="203" mass="22159">MNKLDPQPISNLGTPYKNIDFNLVGTGTHYSGGFGSNELNGKFGVTPAFASNNVQSAAASALNMKGGSKKPFIKDIKSRIKIISDKYKKMSGKKLSLKGIKKRFSSMFKTMKKNLVLKGGKKSRHYKRKSIARSSRRGRSRSSGQRGGYHQFMGNVARSYGYSVGGDLNSSNSALANPAPFTRYPTGVDNYNHHAGKGAQIWN</sequence>
<accession>A0A6C0KY47</accession>
<feature type="region of interest" description="Disordered" evidence="1">
    <location>
        <begin position="119"/>
        <end position="151"/>
    </location>
</feature>
<protein>
    <submittedName>
        <fullName evidence="2">Uncharacterized protein</fullName>
    </submittedName>
</protein>
<proteinExistence type="predicted"/>
<name>A0A6C0KY47_9ZZZZ</name>
<evidence type="ECO:0000256" key="1">
    <source>
        <dbReference type="SAM" id="MobiDB-lite"/>
    </source>
</evidence>
<evidence type="ECO:0000313" key="2">
    <source>
        <dbReference type="EMBL" id="QHU21600.1"/>
    </source>
</evidence>
<dbReference type="AlphaFoldDB" id="A0A6C0KY47"/>
<feature type="compositionally biased region" description="Basic residues" evidence="1">
    <location>
        <begin position="119"/>
        <end position="140"/>
    </location>
</feature>
<organism evidence="2">
    <name type="scientific">viral metagenome</name>
    <dbReference type="NCBI Taxonomy" id="1070528"/>
    <lineage>
        <taxon>unclassified sequences</taxon>
        <taxon>metagenomes</taxon>
        <taxon>organismal metagenomes</taxon>
    </lineage>
</organism>
<dbReference type="EMBL" id="MN740990">
    <property type="protein sequence ID" value="QHU21600.1"/>
    <property type="molecule type" value="Genomic_DNA"/>
</dbReference>
<reference evidence="2" key="1">
    <citation type="journal article" date="2020" name="Nature">
        <title>Giant virus diversity and host interactions through global metagenomics.</title>
        <authorList>
            <person name="Schulz F."/>
            <person name="Roux S."/>
            <person name="Paez-Espino D."/>
            <person name="Jungbluth S."/>
            <person name="Walsh D.A."/>
            <person name="Denef V.J."/>
            <person name="McMahon K.D."/>
            <person name="Konstantinidis K.T."/>
            <person name="Eloe-Fadrosh E.A."/>
            <person name="Kyrpides N.C."/>
            <person name="Woyke T."/>
        </authorList>
    </citation>
    <scope>NUCLEOTIDE SEQUENCE</scope>
    <source>
        <strain evidence="2">GVMAG-S-3300013094-109</strain>
    </source>
</reference>